<dbReference type="AlphaFoldDB" id="A0A3E5BE21"/>
<protein>
    <recommendedName>
        <fullName evidence="4">NigD-like protein</fullName>
    </recommendedName>
</protein>
<dbReference type="PROSITE" id="PS51257">
    <property type="entry name" value="PROKAR_LIPOPROTEIN"/>
    <property type="match status" value="1"/>
</dbReference>
<evidence type="ECO:0008006" key="4">
    <source>
        <dbReference type="Google" id="ProtNLM"/>
    </source>
</evidence>
<name>A0A3E5BE21_9BACE</name>
<evidence type="ECO:0000313" key="3">
    <source>
        <dbReference type="Proteomes" id="UP000260983"/>
    </source>
</evidence>
<gene>
    <name evidence="2" type="ORF">DXB65_09805</name>
</gene>
<reference evidence="2 3" key="1">
    <citation type="submission" date="2018-08" db="EMBL/GenBank/DDBJ databases">
        <title>A genome reference for cultivated species of the human gut microbiota.</title>
        <authorList>
            <person name="Zou Y."/>
            <person name="Xue W."/>
            <person name="Luo G."/>
        </authorList>
    </citation>
    <scope>NUCLEOTIDE SEQUENCE [LARGE SCALE GENOMIC DNA]</scope>
    <source>
        <strain evidence="2 3">OM05-15BH</strain>
    </source>
</reference>
<keyword evidence="1" id="KW-0732">Signal</keyword>
<accession>A0A3E5BE21</accession>
<organism evidence="2 3">
    <name type="scientific">Bacteroides oleiciplenus</name>
    <dbReference type="NCBI Taxonomy" id="626931"/>
    <lineage>
        <taxon>Bacteria</taxon>
        <taxon>Pseudomonadati</taxon>
        <taxon>Bacteroidota</taxon>
        <taxon>Bacteroidia</taxon>
        <taxon>Bacteroidales</taxon>
        <taxon>Bacteroidaceae</taxon>
        <taxon>Bacteroides</taxon>
    </lineage>
</organism>
<feature type="chain" id="PRO_5017592054" description="NigD-like protein" evidence="1">
    <location>
        <begin position="26"/>
        <end position="253"/>
    </location>
</feature>
<dbReference type="RefSeq" id="WP_009131307.1">
    <property type="nucleotide sequence ID" value="NZ_QSUL01000006.1"/>
</dbReference>
<proteinExistence type="predicted"/>
<comment type="caution">
    <text evidence="2">The sequence shown here is derived from an EMBL/GenBank/DDBJ whole genome shotgun (WGS) entry which is preliminary data.</text>
</comment>
<feature type="signal peptide" evidence="1">
    <location>
        <begin position="1"/>
        <end position="25"/>
    </location>
</feature>
<sequence>MKMAKFKIWMVALTLIMGASLTSCVETDPTVTQVTFGQVTSFMPTVITIPGGLQITAVNSLADKDLYPGDYVYFQYSYNSDEQKVDENTKNINATVIIGEKITNSYAIEAENKGEEYENVTMLQIGNGPESNLRFMYYDKSKIIVPVIFLAEKEISKHTFTLVYDQADLEERSEELKLYLRHNSSEEDSKSQATSYKLFSIDNALSEFANANNGKKPEKITIYANETKNFNSDDLKDKKDELTAYTVEYIYKD</sequence>
<dbReference type="Proteomes" id="UP000260983">
    <property type="component" value="Unassembled WGS sequence"/>
</dbReference>
<evidence type="ECO:0000256" key="1">
    <source>
        <dbReference type="SAM" id="SignalP"/>
    </source>
</evidence>
<dbReference type="EMBL" id="QSUL01000006">
    <property type="protein sequence ID" value="RGN35813.1"/>
    <property type="molecule type" value="Genomic_DNA"/>
</dbReference>
<evidence type="ECO:0000313" key="2">
    <source>
        <dbReference type="EMBL" id="RGN35813.1"/>
    </source>
</evidence>
<dbReference type="Gene3D" id="2.60.40.3220">
    <property type="match status" value="1"/>
</dbReference>